<gene>
    <name evidence="3" type="ORF">RM543_16375</name>
</gene>
<organism evidence="3 4">
    <name type="scientific">Tropicimonas omnivorans</name>
    <dbReference type="NCBI Taxonomy" id="3075590"/>
    <lineage>
        <taxon>Bacteria</taxon>
        <taxon>Pseudomonadati</taxon>
        <taxon>Pseudomonadota</taxon>
        <taxon>Alphaproteobacteria</taxon>
        <taxon>Rhodobacterales</taxon>
        <taxon>Roseobacteraceae</taxon>
        <taxon>Tropicimonas</taxon>
    </lineage>
</organism>
<dbReference type="EMBL" id="JAVRHL010000004">
    <property type="protein sequence ID" value="MDT0684262.1"/>
    <property type="molecule type" value="Genomic_DNA"/>
</dbReference>
<accession>A0ABU3DKM0</accession>
<dbReference type="Gene3D" id="3.40.50.1820">
    <property type="entry name" value="alpha/beta hydrolase"/>
    <property type="match status" value="1"/>
</dbReference>
<dbReference type="SUPFAM" id="SSF53474">
    <property type="entry name" value="alpha/beta-Hydrolases"/>
    <property type="match status" value="1"/>
</dbReference>
<evidence type="ECO:0000313" key="3">
    <source>
        <dbReference type="EMBL" id="MDT0684262.1"/>
    </source>
</evidence>
<dbReference type="InterPro" id="IPR000639">
    <property type="entry name" value="Epox_hydrolase-like"/>
</dbReference>
<dbReference type="PANTHER" id="PTHR46118:SF4">
    <property type="entry name" value="PROTEIN ABHD11"/>
    <property type="match status" value="1"/>
</dbReference>
<dbReference type="Proteomes" id="UP001265259">
    <property type="component" value="Unassembled WGS sequence"/>
</dbReference>
<protein>
    <submittedName>
        <fullName evidence="3">Alpha/beta fold hydrolase</fullName>
    </submittedName>
</protein>
<dbReference type="GO" id="GO:0016787">
    <property type="term" value="F:hydrolase activity"/>
    <property type="evidence" value="ECO:0007669"/>
    <property type="project" value="UniProtKB-KW"/>
</dbReference>
<sequence>MLSLTRLGPDPASDPRPPLLIVHGLFGSARNWGAVSRRIAESRPVAAVDMRNHGDSFHAPRNDYEAMADDLAEVIAELGGTADVLGHSMGGKAAMVLALTRPELVSRLIVADIAPVAYDHSQLRYIHAMKGLDLTGLSSRSEADARLAETLDEPGVRAFLLQSLDLRADPTAWKLNLDVLEAEMDTITGWPGTEGRFDGPSLFLSGEKSNYVTAEGRIKIEAQFPKARFETVEGAGHWVHAEKPREVQAAVETFLSESDPA</sequence>
<proteinExistence type="predicted"/>
<dbReference type="InterPro" id="IPR000073">
    <property type="entry name" value="AB_hydrolase_1"/>
</dbReference>
<keyword evidence="1 3" id="KW-0378">Hydrolase</keyword>
<comment type="caution">
    <text evidence="3">The sequence shown here is derived from an EMBL/GenBank/DDBJ whole genome shotgun (WGS) entry which is preliminary data.</text>
</comment>
<dbReference type="PANTHER" id="PTHR46118">
    <property type="entry name" value="PROTEIN ABHD11"/>
    <property type="match status" value="1"/>
</dbReference>
<evidence type="ECO:0000256" key="1">
    <source>
        <dbReference type="ARBA" id="ARBA00022801"/>
    </source>
</evidence>
<reference evidence="3 4" key="1">
    <citation type="submission" date="2023-09" db="EMBL/GenBank/DDBJ databases">
        <authorList>
            <person name="Rey-Velasco X."/>
        </authorList>
    </citation>
    <scope>NUCLEOTIDE SEQUENCE [LARGE SCALE GENOMIC DNA]</scope>
    <source>
        <strain evidence="3 4">F158</strain>
    </source>
</reference>
<dbReference type="PRINTS" id="PR00412">
    <property type="entry name" value="EPOXHYDRLASE"/>
</dbReference>
<feature type="domain" description="AB hydrolase-1" evidence="2">
    <location>
        <begin position="19"/>
        <end position="247"/>
    </location>
</feature>
<name>A0ABU3DKM0_9RHOB</name>
<keyword evidence="4" id="KW-1185">Reference proteome</keyword>
<evidence type="ECO:0000259" key="2">
    <source>
        <dbReference type="Pfam" id="PF12697"/>
    </source>
</evidence>
<dbReference type="InterPro" id="IPR029058">
    <property type="entry name" value="AB_hydrolase_fold"/>
</dbReference>
<dbReference type="RefSeq" id="WP_311693589.1">
    <property type="nucleotide sequence ID" value="NZ_JAVRHL010000004.1"/>
</dbReference>
<evidence type="ECO:0000313" key="4">
    <source>
        <dbReference type="Proteomes" id="UP001265259"/>
    </source>
</evidence>
<dbReference type="Pfam" id="PF12697">
    <property type="entry name" value="Abhydrolase_6"/>
    <property type="match status" value="1"/>
</dbReference>